<gene>
    <name evidence="2" type="ORF">KsCSTR_08330</name>
    <name evidence="3" type="ORF">KSMBR1_1424</name>
    <name evidence="1" type="ORF">kustd1666</name>
</gene>
<dbReference type="RefSeq" id="WP_164994256.1">
    <property type="nucleotide sequence ID" value="NZ_CP049055.1"/>
</dbReference>
<evidence type="ECO:0000313" key="1">
    <source>
        <dbReference type="EMBL" id="CAJ72411.1"/>
    </source>
</evidence>
<evidence type="ECO:0000313" key="2">
    <source>
        <dbReference type="EMBL" id="QII10212.1"/>
    </source>
</evidence>
<reference evidence="1" key="1">
    <citation type="journal article" date="2006" name="Nature">
        <title>Deciphering the evolution and metabolism of an anammox bacterium from a community genome.</title>
        <authorList>
            <person name="Strous M."/>
            <person name="Pelletier E."/>
            <person name="Mangenot S."/>
            <person name="Rattei T."/>
            <person name="Lehner A."/>
            <person name="Taylor M.W."/>
            <person name="Horn M."/>
            <person name="Daims H."/>
            <person name="Bartol-Mavel D."/>
            <person name="Wincker P."/>
            <person name="Barbe V."/>
            <person name="Fonknechten N."/>
            <person name="Vallenet D."/>
            <person name="Segurens B."/>
            <person name="Schenowitz-Truong C."/>
            <person name="Medigue C."/>
            <person name="Collingro A."/>
            <person name="Snel B."/>
            <person name="Dutilh B.E."/>
            <person name="OpDenCamp H.J.M."/>
            <person name="vanDerDrift C."/>
            <person name="Cirpus I."/>
            <person name="vanDePas-Schoonen K.T."/>
            <person name="Harhangi H.R."/>
            <person name="vanNiftrik L."/>
            <person name="Schmid M."/>
            <person name="Keltjens J."/>
            <person name="vanDeVossenberg J."/>
            <person name="Kartal B."/>
            <person name="Meier H."/>
            <person name="Frishman D."/>
            <person name="Huynen M.A."/>
            <person name="Mewes H."/>
            <person name="Weissenbach J."/>
            <person name="Jetten M.S.M."/>
            <person name="Wagner M."/>
            <person name="LePaslier D."/>
        </authorList>
    </citation>
    <scope>NUCLEOTIDE SEQUENCE</scope>
</reference>
<evidence type="ECO:0000313" key="3">
    <source>
        <dbReference type="EMBL" id="SOH03923.1"/>
    </source>
</evidence>
<organism evidence="1">
    <name type="scientific">Kuenenia stuttgartiensis</name>
    <dbReference type="NCBI Taxonomy" id="174633"/>
    <lineage>
        <taxon>Bacteria</taxon>
        <taxon>Pseudomonadati</taxon>
        <taxon>Planctomycetota</taxon>
        <taxon>Candidatus Brocadiia</taxon>
        <taxon>Candidatus Brocadiales</taxon>
        <taxon>Candidatus Brocadiaceae</taxon>
        <taxon>Candidatus Kuenenia</taxon>
    </lineage>
</organism>
<evidence type="ECO:0000313" key="5">
    <source>
        <dbReference type="Proteomes" id="UP000501926"/>
    </source>
</evidence>
<reference evidence="3" key="3">
    <citation type="submission" date="2017-10" db="EMBL/GenBank/DDBJ databases">
        <authorList>
            <person name="Banno H."/>
            <person name="Chua N.-H."/>
        </authorList>
    </citation>
    <scope>NUCLEOTIDE SEQUENCE [LARGE SCALE GENOMIC DNA]</scope>
    <source>
        <strain evidence="3">Kuenenia_mbr1_ru-nijmegen</strain>
    </source>
</reference>
<sequence>MICVDNRGDESSLEKRKLYEVLTDRIAETHCHIRVVDELGEDYLYPEKFFAPVRLPPYHKRKISIRDSITFHLTPSLCIKSLLHLHLATFPLFRLIYFFLWV</sequence>
<accession>Q1PZ97</accession>
<dbReference type="EMBL" id="LT934425">
    <property type="protein sequence ID" value="SOH03923.1"/>
    <property type="molecule type" value="Genomic_DNA"/>
</dbReference>
<reference evidence="2 5" key="5">
    <citation type="submission" date="2020-02" db="EMBL/GenBank/DDBJ databases">
        <title>Newly sequenced genome of strain CSTR1 showed variability in Candidatus Kuenenia stuttgartiensis genomes.</title>
        <authorList>
            <person name="Ding C."/>
            <person name="Adrian L."/>
        </authorList>
    </citation>
    <scope>NUCLEOTIDE SEQUENCE [LARGE SCALE GENOMIC DNA]</scope>
    <source>
        <strain evidence="2 5">CSTR1</strain>
    </source>
</reference>
<proteinExistence type="predicted"/>
<keyword evidence="4" id="KW-1185">Reference proteome</keyword>
<name>Q1PZ97_KUEST</name>
<reference evidence="1" key="2">
    <citation type="submission" date="2006-01" db="EMBL/GenBank/DDBJ databases">
        <authorList>
            <person name="Genoscope"/>
        </authorList>
    </citation>
    <scope>NUCLEOTIDE SEQUENCE</scope>
</reference>
<dbReference type="KEGG" id="kst:KSMBR1_1424"/>
<dbReference type="Proteomes" id="UP000221734">
    <property type="component" value="Chromosome Kuenenia_stuttgartiensis_MBR1"/>
</dbReference>
<evidence type="ECO:0000313" key="4">
    <source>
        <dbReference type="Proteomes" id="UP000221734"/>
    </source>
</evidence>
<dbReference type="EMBL" id="CT573072">
    <property type="protein sequence ID" value="CAJ72411.1"/>
    <property type="molecule type" value="Genomic_DNA"/>
</dbReference>
<dbReference type="AlphaFoldDB" id="Q1PZ97"/>
<dbReference type="Proteomes" id="UP000501926">
    <property type="component" value="Chromosome"/>
</dbReference>
<reference evidence="4" key="4">
    <citation type="submission" date="2017-10" db="EMBL/GenBank/DDBJ databases">
        <authorList>
            <person name="Frank J."/>
        </authorList>
    </citation>
    <scope>NUCLEOTIDE SEQUENCE [LARGE SCALE GENOMIC DNA]</scope>
</reference>
<protein>
    <submittedName>
        <fullName evidence="1">Uncharacterized protein</fullName>
    </submittedName>
</protein>
<dbReference type="EMBL" id="CP049055">
    <property type="protein sequence ID" value="QII10212.1"/>
    <property type="molecule type" value="Genomic_DNA"/>
</dbReference>